<accession>A0A5J5I7B9</accession>
<proteinExistence type="predicted"/>
<evidence type="ECO:0000313" key="3">
    <source>
        <dbReference type="Proteomes" id="UP000326671"/>
    </source>
</evidence>
<dbReference type="RefSeq" id="WP_150438062.1">
    <property type="nucleotide sequence ID" value="NZ_VYKL01000004.1"/>
</dbReference>
<organism evidence="2 3">
    <name type="scientific">Niallia endozanthoxylica</name>
    <dbReference type="NCBI Taxonomy" id="2036016"/>
    <lineage>
        <taxon>Bacteria</taxon>
        <taxon>Bacillati</taxon>
        <taxon>Bacillota</taxon>
        <taxon>Bacilli</taxon>
        <taxon>Bacillales</taxon>
        <taxon>Bacillaceae</taxon>
        <taxon>Niallia</taxon>
    </lineage>
</organism>
<evidence type="ECO:0000259" key="1">
    <source>
        <dbReference type="Pfam" id="PF12671"/>
    </source>
</evidence>
<evidence type="ECO:0000313" key="2">
    <source>
        <dbReference type="EMBL" id="KAA9031596.1"/>
    </source>
</evidence>
<feature type="domain" description="Putative amidase" evidence="1">
    <location>
        <begin position="134"/>
        <end position="287"/>
    </location>
</feature>
<dbReference type="InterPro" id="IPR024301">
    <property type="entry name" value="Amidase_6"/>
</dbReference>
<name>A0A5J5I7B9_9BACI</name>
<dbReference type="AlphaFoldDB" id="A0A5J5I7B9"/>
<gene>
    <name evidence="2" type="ORF">F4V44_00695</name>
</gene>
<dbReference type="Proteomes" id="UP000326671">
    <property type="component" value="Unassembled WGS sequence"/>
</dbReference>
<dbReference type="EMBL" id="VYKL01000004">
    <property type="protein sequence ID" value="KAA9031596.1"/>
    <property type="molecule type" value="Genomic_DNA"/>
</dbReference>
<dbReference type="PANTHER" id="PTHR40032:SF1">
    <property type="entry name" value="EXPORTED PROTEIN"/>
    <property type="match status" value="1"/>
</dbReference>
<dbReference type="Pfam" id="PF12671">
    <property type="entry name" value="Amidase_6"/>
    <property type="match status" value="1"/>
</dbReference>
<sequence>MRQQLNELLQERVQQCVSSKRTSYSVCEKIERKRESLHCREAEMVKVNAKGVIKEIKKENDDIENVFYQIHFRYFIKQKKRLYLEEEIEKRQAQFYKGMLVYDEELNPFQLNEITMDDSSFMEIDAGEDRTAFRYDRLKAVQYAERWWNDYNPAYKKFDEDCTNYISQCLRAGGAPMRGYPNRGTGWWMQNQNWSYSWTVANSLRWYLPNSKTGLRAKEVSSPDQLLLGDVICYDFEGDGRFNHTTIVTGRDAEGMPLVNAHTFNCRMRYWAYEDSTAYTPNIKYKFLTIMDNKGFKA</sequence>
<comment type="caution">
    <text evidence="2">The sequence shown here is derived from an EMBL/GenBank/DDBJ whole genome shotgun (WGS) entry which is preliminary data.</text>
</comment>
<dbReference type="PANTHER" id="PTHR40032">
    <property type="entry name" value="EXPORTED PROTEIN-RELATED"/>
    <property type="match status" value="1"/>
</dbReference>
<dbReference type="OrthoDB" id="9812429at2"/>
<keyword evidence="3" id="KW-1185">Reference proteome</keyword>
<protein>
    <submittedName>
        <fullName evidence="2">Amidase domain-containing protein</fullName>
    </submittedName>
</protein>
<reference evidence="2 3" key="1">
    <citation type="submission" date="2019-09" db="EMBL/GenBank/DDBJ databases">
        <title>Whole genome sequences of isolates from the Mars Exploration Rovers.</title>
        <authorList>
            <person name="Seuylemezian A."/>
            <person name="Vaishampayan P."/>
        </authorList>
    </citation>
    <scope>NUCLEOTIDE SEQUENCE [LARGE SCALE GENOMIC DNA]</scope>
    <source>
        <strain evidence="2 3">MER_TA_151</strain>
    </source>
</reference>